<evidence type="ECO:0000259" key="3">
    <source>
        <dbReference type="PROSITE" id="PS52052"/>
    </source>
</evidence>
<dbReference type="GO" id="GO:0003682">
    <property type="term" value="F:chromatin binding"/>
    <property type="evidence" value="ECO:0007669"/>
    <property type="project" value="TreeGrafter"/>
</dbReference>
<dbReference type="InterPro" id="IPR029332">
    <property type="entry name" value="PEHE_dom"/>
</dbReference>
<dbReference type="OMA" id="ENITHVC"/>
<feature type="compositionally biased region" description="Low complexity" evidence="2">
    <location>
        <begin position="225"/>
        <end position="238"/>
    </location>
</feature>
<proteinExistence type="predicted"/>
<evidence type="ECO:0000256" key="2">
    <source>
        <dbReference type="SAM" id="MobiDB-lite"/>
    </source>
</evidence>
<name>A0A913YZK2_PATMI</name>
<dbReference type="Gene3D" id="6.10.250.2000">
    <property type="match status" value="1"/>
</dbReference>
<evidence type="ECO:0000313" key="5">
    <source>
        <dbReference type="Proteomes" id="UP000887568"/>
    </source>
</evidence>
<reference evidence="4" key="1">
    <citation type="submission" date="2022-11" db="UniProtKB">
        <authorList>
            <consortium name="EnsemblMetazoa"/>
        </authorList>
    </citation>
    <scope>IDENTIFICATION</scope>
</reference>
<feature type="coiled-coil region" evidence="1">
    <location>
        <begin position="142"/>
        <end position="179"/>
    </location>
</feature>
<feature type="compositionally biased region" description="Basic and acidic residues" evidence="2">
    <location>
        <begin position="249"/>
        <end position="312"/>
    </location>
</feature>
<dbReference type="Pfam" id="PF15275">
    <property type="entry name" value="PEHE"/>
    <property type="match status" value="1"/>
</dbReference>
<feature type="domain" description="PEHE" evidence="3">
    <location>
        <begin position="343"/>
        <end position="458"/>
    </location>
</feature>
<dbReference type="GeneID" id="119719445"/>
<keyword evidence="5" id="KW-1185">Reference proteome</keyword>
<dbReference type="PANTHER" id="PTHR21656">
    <property type="entry name" value="MALE-SPECIFIC LETHAL-1 PROTEIN"/>
    <property type="match status" value="1"/>
</dbReference>
<dbReference type="Proteomes" id="UP000887568">
    <property type="component" value="Unplaced"/>
</dbReference>
<dbReference type="PANTHER" id="PTHR21656:SF2">
    <property type="entry name" value="MALE-SPECIFIC LETHAL 1 HOMOLOG"/>
    <property type="match status" value="1"/>
</dbReference>
<dbReference type="Gene3D" id="1.20.5.170">
    <property type="match status" value="1"/>
</dbReference>
<organism evidence="4 5">
    <name type="scientific">Patiria miniata</name>
    <name type="common">Bat star</name>
    <name type="synonym">Asterina miniata</name>
    <dbReference type="NCBI Taxonomy" id="46514"/>
    <lineage>
        <taxon>Eukaryota</taxon>
        <taxon>Metazoa</taxon>
        <taxon>Echinodermata</taxon>
        <taxon>Eleutherozoa</taxon>
        <taxon>Asterozoa</taxon>
        <taxon>Asteroidea</taxon>
        <taxon>Valvatacea</taxon>
        <taxon>Valvatida</taxon>
        <taxon>Asterinidae</taxon>
        <taxon>Patiria</taxon>
    </lineage>
</organism>
<feature type="region of interest" description="Disordered" evidence="2">
    <location>
        <begin position="88"/>
        <end position="119"/>
    </location>
</feature>
<evidence type="ECO:0000256" key="1">
    <source>
        <dbReference type="SAM" id="Coils"/>
    </source>
</evidence>
<dbReference type="PROSITE" id="PS52052">
    <property type="entry name" value="PEHE"/>
    <property type="match status" value="1"/>
</dbReference>
<dbReference type="RefSeq" id="XP_038044827.1">
    <property type="nucleotide sequence ID" value="XM_038188899.1"/>
</dbReference>
<dbReference type="OrthoDB" id="6022555at2759"/>
<dbReference type="SMART" id="SM01300">
    <property type="entry name" value="PEHE"/>
    <property type="match status" value="1"/>
</dbReference>
<dbReference type="EnsemblMetazoa" id="XM_038188899.1">
    <property type="protein sequence ID" value="XP_038044827.1"/>
    <property type="gene ID" value="LOC119719445"/>
</dbReference>
<evidence type="ECO:0000313" key="4">
    <source>
        <dbReference type="EnsemblMetazoa" id="XP_038044827.1"/>
    </source>
</evidence>
<accession>A0A913YZK2</accession>
<dbReference type="InterPro" id="IPR026711">
    <property type="entry name" value="Msl-1"/>
</dbReference>
<feature type="region of interest" description="Disordered" evidence="2">
    <location>
        <begin position="185"/>
        <end position="312"/>
    </location>
</feature>
<keyword evidence="1" id="KW-0175">Coiled coil</keyword>
<protein>
    <recommendedName>
        <fullName evidence="3">PEHE domain-containing protein</fullName>
    </recommendedName>
</protein>
<sequence>MWDVCNRFSLHSTYNGGFSTIPMSISSILRGIFPFLMNPMAPGNMKSDFVGLQRSKIVSKSALSRKALARIAQNNEVSSPVNMALLTGETSPRHPSLTAGDAGTKNSDHPTAMDQDHEPSIDEGKLEKHEVQHLKALSMLHLDVIEQQQQEIQRREHELQKVRAQNDTLKARLERIQRRTVLAQKHQELPNHVHIPAPVSSNDSSCTNKRKSSIEPTTPVKRQQTESPTPSPAGTPTSARRNKQLSKLQTKERGRGRDRSGRTKDDKSERLRTKEDRSQKREERTPRKDTQGSKVREEKRNGGEQERGGVKGEQYLKTEVIYPCLSDLRVTDPDPALPEGQTVVQVPSWRVNVLSSSASTEAVEDIEETTFERRHQKYEMAEQKRKRWDIQRVRELREHERLEQKMLRREYGNWDDVLKTFYPEPSDACQLQVSDTIPLVAFGVQVPVAKDGEFELPWFDVNEREKEESRRQTRSRTNRR</sequence>
<dbReference type="GO" id="GO:0072487">
    <property type="term" value="C:MSL complex"/>
    <property type="evidence" value="ECO:0007669"/>
    <property type="project" value="InterPro"/>
</dbReference>
<dbReference type="AlphaFoldDB" id="A0A913YZK2"/>